<accession>A0A834YB28</accession>
<dbReference type="Gene3D" id="2.60.120.330">
    <property type="entry name" value="B-lactam Antibiotic, Isopenicillin N Synthase, Chain"/>
    <property type="match status" value="1"/>
</dbReference>
<dbReference type="GO" id="GO:0046872">
    <property type="term" value="F:metal ion binding"/>
    <property type="evidence" value="ECO:0007669"/>
    <property type="project" value="UniProtKB-KW"/>
</dbReference>
<protein>
    <recommendedName>
        <fullName evidence="4">Non-haem dioxygenase N-terminal domain-containing protein</fullName>
    </recommendedName>
</protein>
<dbReference type="SUPFAM" id="SSF51197">
    <property type="entry name" value="Clavaminate synthase-like"/>
    <property type="match status" value="1"/>
</dbReference>
<gene>
    <name evidence="5" type="ORF">HHK36_031363</name>
</gene>
<evidence type="ECO:0000256" key="3">
    <source>
        <dbReference type="SAM" id="MobiDB-lite"/>
    </source>
</evidence>
<proteinExistence type="predicted"/>
<evidence type="ECO:0000256" key="1">
    <source>
        <dbReference type="ARBA" id="ARBA00022723"/>
    </source>
</evidence>
<keyword evidence="1" id="KW-0479">Metal-binding</keyword>
<dbReference type="AlphaFoldDB" id="A0A834YB28"/>
<keyword evidence="2" id="KW-0408">Iron</keyword>
<name>A0A834YB28_TETSI</name>
<feature type="domain" description="Non-haem dioxygenase N-terminal" evidence="4">
    <location>
        <begin position="3"/>
        <end position="72"/>
    </location>
</feature>
<feature type="region of interest" description="Disordered" evidence="3">
    <location>
        <begin position="203"/>
        <end position="227"/>
    </location>
</feature>
<dbReference type="PANTHER" id="PTHR47990">
    <property type="entry name" value="2-OXOGLUTARATE (2OG) AND FE(II)-DEPENDENT OXYGENASE SUPERFAMILY PROTEIN-RELATED"/>
    <property type="match status" value="1"/>
</dbReference>
<sequence>MSIPVIDLEDFPGQQRKLLEACEGWGCFRVVNHKISDTLLSEMKTVVRSLLDLPVEIKRRNTDVIAGSGYVGPTKVNPLYEALGLYDIGSSEAVEDFSTQLDASPQQSGMYDECGDASTWCFENTYVTFGGDLKIFDGTSGGALENLASPLVATWRFLCFFIDWRLVRGACDNAECLVAAEKRWPNGNTRHSWAAMVARSGVANRGTPSFSRGSRRRNHYTQPPKKANPCDGYSYSRQICVAEAYAVCEGLVLTQQFRPDRQ</sequence>
<dbReference type="Proteomes" id="UP000655225">
    <property type="component" value="Unassembled WGS sequence"/>
</dbReference>
<organism evidence="5 6">
    <name type="scientific">Tetracentron sinense</name>
    <name type="common">Spur-leaf</name>
    <dbReference type="NCBI Taxonomy" id="13715"/>
    <lineage>
        <taxon>Eukaryota</taxon>
        <taxon>Viridiplantae</taxon>
        <taxon>Streptophyta</taxon>
        <taxon>Embryophyta</taxon>
        <taxon>Tracheophyta</taxon>
        <taxon>Spermatophyta</taxon>
        <taxon>Magnoliopsida</taxon>
        <taxon>Trochodendrales</taxon>
        <taxon>Trochodendraceae</taxon>
        <taxon>Tetracentron</taxon>
    </lineage>
</organism>
<dbReference type="InterPro" id="IPR026992">
    <property type="entry name" value="DIOX_N"/>
</dbReference>
<evidence type="ECO:0000313" key="5">
    <source>
        <dbReference type="EMBL" id="KAF8377974.1"/>
    </source>
</evidence>
<evidence type="ECO:0000256" key="2">
    <source>
        <dbReference type="ARBA" id="ARBA00023004"/>
    </source>
</evidence>
<dbReference type="Pfam" id="PF14226">
    <property type="entry name" value="DIOX_N"/>
    <property type="match status" value="1"/>
</dbReference>
<dbReference type="InterPro" id="IPR050231">
    <property type="entry name" value="Iron_ascorbate_oxido_reductase"/>
</dbReference>
<evidence type="ECO:0000313" key="6">
    <source>
        <dbReference type="Proteomes" id="UP000655225"/>
    </source>
</evidence>
<dbReference type="InterPro" id="IPR027443">
    <property type="entry name" value="IPNS-like_sf"/>
</dbReference>
<reference evidence="5 6" key="1">
    <citation type="submission" date="2020-04" db="EMBL/GenBank/DDBJ databases">
        <title>Plant Genome Project.</title>
        <authorList>
            <person name="Zhang R.-G."/>
        </authorList>
    </citation>
    <scope>NUCLEOTIDE SEQUENCE [LARGE SCALE GENOMIC DNA]</scope>
    <source>
        <strain evidence="5">YNK0</strain>
        <tissue evidence="5">Leaf</tissue>
    </source>
</reference>
<dbReference type="OrthoDB" id="1687948at2759"/>
<keyword evidence="6" id="KW-1185">Reference proteome</keyword>
<evidence type="ECO:0000259" key="4">
    <source>
        <dbReference type="Pfam" id="PF14226"/>
    </source>
</evidence>
<comment type="caution">
    <text evidence="5">The sequence shown here is derived from an EMBL/GenBank/DDBJ whole genome shotgun (WGS) entry which is preliminary data.</text>
</comment>
<dbReference type="EMBL" id="JABCRI010000024">
    <property type="protein sequence ID" value="KAF8377974.1"/>
    <property type="molecule type" value="Genomic_DNA"/>
</dbReference>